<name>G3H7T6_CRIGR</name>
<protein>
    <submittedName>
        <fullName evidence="1">Uncharacterized protein</fullName>
    </submittedName>
</protein>
<evidence type="ECO:0000313" key="1">
    <source>
        <dbReference type="EMBL" id="EGW02326.1"/>
    </source>
</evidence>
<accession>G3H7T6</accession>
<organism evidence="1 2">
    <name type="scientific">Cricetulus griseus</name>
    <name type="common">Chinese hamster</name>
    <name type="synonym">Cricetulus barabensis griseus</name>
    <dbReference type="NCBI Taxonomy" id="10029"/>
    <lineage>
        <taxon>Eukaryota</taxon>
        <taxon>Metazoa</taxon>
        <taxon>Chordata</taxon>
        <taxon>Craniata</taxon>
        <taxon>Vertebrata</taxon>
        <taxon>Euteleostomi</taxon>
        <taxon>Mammalia</taxon>
        <taxon>Eutheria</taxon>
        <taxon>Euarchontoglires</taxon>
        <taxon>Glires</taxon>
        <taxon>Rodentia</taxon>
        <taxon>Myomorpha</taxon>
        <taxon>Muroidea</taxon>
        <taxon>Cricetidae</taxon>
        <taxon>Cricetinae</taxon>
        <taxon>Cricetulus</taxon>
    </lineage>
</organism>
<proteinExistence type="predicted"/>
<dbReference type="Proteomes" id="UP000001075">
    <property type="component" value="Unassembled WGS sequence"/>
</dbReference>
<sequence length="65" mass="7481">MKETGNQGFLKIISSKEEEPFYPGQILAPQGLRIFYRIPLKSQAKFSDIFLAKQMKRSCSQNVNE</sequence>
<evidence type="ECO:0000313" key="2">
    <source>
        <dbReference type="Proteomes" id="UP000001075"/>
    </source>
</evidence>
<reference evidence="2" key="1">
    <citation type="journal article" date="2011" name="Nat. Biotechnol.">
        <title>The genomic sequence of the Chinese hamster ovary (CHO)-K1 cell line.</title>
        <authorList>
            <person name="Xu X."/>
            <person name="Nagarajan H."/>
            <person name="Lewis N.E."/>
            <person name="Pan S."/>
            <person name="Cai Z."/>
            <person name="Liu X."/>
            <person name="Chen W."/>
            <person name="Xie M."/>
            <person name="Wang W."/>
            <person name="Hammond S."/>
            <person name="Andersen M.R."/>
            <person name="Neff N."/>
            <person name="Passarelli B."/>
            <person name="Koh W."/>
            <person name="Fan H.C."/>
            <person name="Wang J."/>
            <person name="Gui Y."/>
            <person name="Lee K.H."/>
            <person name="Betenbaugh M.J."/>
            <person name="Quake S.R."/>
            <person name="Famili I."/>
            <person name="Palsson B.O."/>
            <person name="Wang J."/>
        </authorList>
    </citation>
    <scope>NUCLEOTIDE SEQUENCE [LARGE SCALE GENOMIC DNA]</scope>
    <source>
        <strain evidence="2">CHO K1 cell line</strain>
    </source>
</reference>
<dbReference type="InParanoid" id="G3H7T6"/>
<gene>
    <name evidence="1" type="ORF">I79_006427</name>
</gene>
<dbReference type="EMBL" id="JH000201">
    <property type="protein sequence ID" value="EGW02326.1"/>
    <property type="molecule type" value="Genomic_DNA"/>
</dbReference>
<dbReference type="AlphaFoldDB" id="G3H7T6"/>